<organism evidence="5 6">
    <name type="scientific">Cellvibrio fibrivorans</name>
    <dbReference type="NCBI Taxonomy" id="126350"/>
    <lineage>
        <taxon>Bacteria</taxon>
        <taxon>Pseudomonadati</taxon>
        <taxon>Pseudomonadota</taxon>
        <taxon>Gammaproteobacteria</taxon>
        <taxon>Cellvibrionales</taxon>
        <taxon>Cellvibrionaceae</taxon>
        <taxon>Cellvibrio</taxon>
    </lineage>
</organism>
<keyword evidence="2" id="KW-0472">Membrane</keyword>
<protein>
    <recommendedName>
        <fullName evidence="4">DUF6249 domain-containing protein</fullName>
    </recommendedName>
</protein>
<dbReference type="EMBL" id="JAVDVX010000004">
    <property type="protein sequence ID" value="MDR7090500.1"/>
    <property type="molecule type" value="Genomic_DNA"/>
</dbReference>
<keyword evidence="2" id="KW-0812">Transmembrane</keyword>
<accession>A0ABU1UZB4</accession>
<dbReference type="Proteomes" id="UP001253595">
    <property type="component" value="Unassembled WGS sequence"/>
</dbReference>
<evidence type="ECO:0000256" key="2">
    <source>
        <dbReference type="SAM" id="Phobius"/>
    </source>
</evidence>
<evidence type="ECO:0000259" key="4">
    <source>
        <dbReference type="Pfam" id="PF19762"/>
    </source>
</evidence>
<feature type="chain" id="PRO_5045252784" description="DUF6249 domain-containing protein" evidence="3">
    <location>
        <begin position="34"/>
        <end position="259"/>
    </location>
</feature>
<gene>
    <name evidence="5" type="ORF">J2X05_002524</name>
</gene>
<evidence type="ECO:0000313" key="6">
    <source>
        <dbReference type="Proteomes" id="UP001253595"/>
    </source>
</evidence>
<feature type="domain" description="DUF6249" evidence="4">
    <location>
        <begin position="137"/>
        <end position="248"/>
    </location>
</feature>
<dbReference type="InterPro" id="IPR046216">
    <property type="entry name" value="DUF6249"/>
</dbReference>
<evidence type="ECO:0000256" key="1">
    <source>
        <dbReference type="SAM" id="MobiDB-lite"/>
    </source>
</evidence>
<feature type="transmembrane region" description="Helical" evidence="2">
    <location>
        <begin position="132"/>
        <end position="160"/>
    </location>
</feature>
<keyword evidence="6" id="KW-1185">Reference proteome</keyword>
<feature type="transmembrane region" description="Helical" evidence="2">
    <location>
        <begin position="204"/>
        <end position="224"/>
    </location>
</feature>
<feature type="signal peptide" evidence="3">
    <location>
        <begin position="1"/>
        <end position="33"/>
    </location>
</feature>
<evidence type="ECO:0000256" key="3">
    <source>
        <dbReference type="SAM" id="SignalP"/>
    </source>
</evidence>
<keyword evidence="3" id="KW-0732">Signal</keyword>
<dbReference type="Pfam" id="PF19762">
    <property type="entry name" value="DUF6249"/>
    <property type="match status" value="1"/>
</dbReference>
<reference evidence="5 6" key="1">
    <citation type="submission" date="2023-07" db="EMBL/GenBank/DDBJ databases">
        <title>Sorghum-associated microbial communities from plants grown in Nebraska, USA.</title>
        <authorList>
            <person name="Schachtman D."/>
        </authorList>
    </citation>
    <scope>NUCLEOTIDE SEQUENCE [LARGE SCALE GENOMIC DNA]</scope>
    <source>
        <strain evidence="5 6">BE190</strain>
    </source>
</reference>
<keyword evidence="2" id="KW-1133">Transmembrane helix</keyword>
<feature type="region of interest" description="Disordered" evidence="1">
    <location>
        <begin position="56"/>
        <end position="90"/>
    </location>
</feature>
<evidence type="ECO:0000313" key="5">
    <source>
        <dbReference type="EMBL" id="MDR7090500.1"/>
    </source>
</evidence>
<dbReference type="RefSeq" id="WP_310072866.1">
    <property type="nucleotide sequence ID" value="NZ_JAVDVX010000004.1"/>
</dbReference>
<sequence>MTLFLSLPRRLMSAFGLALVCAFPVAYSLAASAAELEGTVVTVDGSAPVQVQVDAPQPASAPASPDAIAPEQPPQPPSAEDHERWKQDNERWKRDNERWVRDNQNWERDWEKNLSQAFGGDHEDDGDFHPALLIPLFAILFIFGGPILLLILILVFFFGAKRRRQQDINMNIDKLLAAGRDIPVELLRGDEPRRDEPVGSRDKGIRNIFLGTGWLVFLTIMVGFDIGSAGFIWIALGASQVVIWYLNRPNASEQAGQQD</sequence>
<comment type="caution">
    <text evidence="5">The sequence shown here is derived from an EMBL/GenBank/DDBJ whole genome shotgun (WGS) entry which is preliminary data.</text>
</comment>
<feature type="compositionally biased region" description="Low complexity" evidence="1">
    <location>
        <begin position="56"/>
        <end position="70"/>
    </location>
</feature>
<proteinExistence type="predicted"/>
<name>A0ABU1UZB4_9GAMM</name>
<feature type="compositionally biased region" description="Basic and acidic residues" evidence="1">
    <location>
        <begin position="79"/>
        <end position="90"/>
    </location>
</feature>